<feature type="region of interest" description="Disordered" evidence="1">
    <location>
        <begin position="175"/>
        <end position="199"/>
    </location>
</feature>
<gene>
    <name evidence="4" type="ORF">A2812_02850</name>
</gene>
<accession>A0A1G2HRP1</accession>
<evidence type="ECO:0000259" key="2">
    <source>
        <dbReference type="Pfam" id="PF05598"/>
    </source>
</evidence>
<feature type="domain" description="Transposase DDE" evidence="3">
    <location>
        <begin position="309"/>
        <end position="426"/>
    </location>
</feature>
<protein>
    <recommendedName>
        <fullName evidence="6">Transposase</fullName>
    </recommendedName>
</protein>
<dbReference type="EMBL" id="MHOM01000010">
    <property type="protein sequence ID" value="OGZ65214.1"/>
    <property type="molecule type" value="Genomic_DNA"/>
</dbReference>
<evidence type="ECO:0000259" key="3">
    <source>
        <dbReference type="Pfam" id="PF13751"/>
    </source>
</evidence>
<evidence type="ECO:0000313" key="4">
    <source>
        <dbReference type="EMBL" id="OGZ65214.1"/>
    </source>
</evidence>
<feature type="domain" description="Transposase InsH N-terminal" evidence="2">
    <location>
        <begin position="3"/>
        <end position="92"/>
    </location>
</feature>
<sequence>MVPNDKLKKLDSLLDFSNVYETARKYYCKDNGRPSYDPVVMFKILFLGFLYNVSGEQNLLDEVSDRASFRQFVGLDLTDNIPDRTSLVKFRTKLGLELIQSFFDSVLQQCINLNLVGFENSVFDGTIVKARAQIKAGRDQRYVEQTIKTNAKEYCKEYFEINNDDTYVNLEETKYPRGGGGQASGGTKEKLPTSQLVSNGDPDARFIRKNGKSVLGYQSGYKTDVKEGIITNVVAIPANQDMAKEYYNILQKSKDKQISADREFYENKILKHCKDNNIRCNIPVKTNPPTNGVLDKSNFKYQKENDCYLCPKNKVLKRVQQHKKQEEVYYRTNLRNCQSCPIKNKCTSGKQRTVSRSFYEELNENHREYTKTPEYIKGIILRKIISEGKFSEAKNNYGLRFAKYVGLKMMKLQTFFTACIQNCMRLLRIATANGTI</sequence>
<dbReference type="Pfam" id="PF13751">
    <property type="entry name" value="DDE_Tnp_1_6"/>
    <property type="match status" value="1"/>
</dbReference>
<dbReference type="Proteomes" id="UP000177190">
    <property type="component" value="Unassembled WGS sequence"/>
</dbReference>
<comment type="caution">
    <text evidence="4">The sequence shown here is derived from an EMBL/GenBank/DDBJ whole genome shotgun (WGS) entry which is preliminary data.</text>
</comment>
<reference evidence="4 5" key="1">
    <citation type="journal article" date="2016" name="Nat. Commun.">
        <title>Thousands of microbial genomes shed light on interconnected biogeochemical processes in an aquifer system.</title>
        <authorList>
            <person name="Anantharaman K."/>
            <person name="Brown C.T."/>
            <person name="Hug L.A."/>
            <person name="Sharon I."/>
            <person name="Castelle C.J."/>
            <person name="Probst A.J."/>
            <person name="Thomas B.C."/>
            <person name="Singh A."/>
            <person name="Wilkins M.J."/>
            <person name="Karaoz U."/>
            <person name="Brodie E.L."/>
            <person name="Williams K.H."/>
            <person name="Hubbard S.S."/>
            <person name="Banfield J.F."/>
        </authorList>
    </citation>
    <scope>NUCLEOTIDE SEQUENCE [LARGE SCALE GENOMIC DNA]</scope>
</reference>
<organism evidence="4 5">
    <name type="scientific">Candidatus Staskawiczbacteria bacterium RIFCSPHIGHO2_01_FULL_36_16</name>
    <dbReference type="NCBI Taxonomy" id="1802200"/>
    <lineage>
        <taxon>Bacteria</taxon>
        <taxon>Candidatus Staskawicziibacteriota</taxon>
    </lineage>
</organism>
<dbReference type="STRING" id="1802200.A2812_02850"/>
<evidence type="ECO:0008006" key="6">
    <source>
        <dbReference type="Google" id="ProtNLM"/>
    </source>
</evidence>
<dbReference type="AlphaFoldDB" id="A0A1G2HRP1"/>
<dbReference type="InterPro" id="IPR008490">
    <property type="entry name" value="Transposase_InsH_N"/>
</dbReference>
<name>A0A1G2HRP1_9BACT</name>
<dbReference type="PANTHER" id="PTHR33408">
    <property type="entry name" value="TRANSPOSASE"/>
    <property type="match status" value="1"/>
</dbReference>
<dbReference type="PANTHER" id="PTHR33408:SF2">
    <property type="entry name" value="TRANSPOSASE DDE DOMAIN-CONTAINING PROTEIN"/>
    <property type="match status" value="1"/>
</dbReference>
<dbReference type="InterPro" id="IPR025668">
    <property type="entry name" value="Tnp_DDE_dom"/>
</dbReference>
<evidence type="ECO:0000313" key="5">
    <source>
        <dbReference type="Proteomes" id="UP000177190"/>
    </source>
</evidence>
<proteinExistence type="predicted"/>
<dbReference type="Pfam" id="PF05598">
    <property type="entry name" value="DUF772"/>
    <property type="match status" value="1"/>
</dbReference>
<evidence type="ECO:0000256" key="1">
    <source>
        <dbReference type="SAM" id="MobiDB-lite"/>
    </source>
</evidence>